<dbReference type="EMBL" id="AP024086">
    <property type="protein sequence ID" value="BCL61575.1"/>
    <property type="molecule type" value="Genomic_DNA"/>
</dbReference>
<evidence type="ECO:0000256" key="1">
    <source>
        <dbReference type="ARBA" id="ARBA00011245"/>
    </source>
</evidence>
<keyword evidence="3 10" id="KW-0547">Nucleotide-binding</keyword>
<dbReference type="InterPro" id="IPR000873">
    <property type="entry name" value="AMP-dep_synth/lig_dom"/>
</dbReference>
<comment type="catalytic activity">
    <reaction evidence="4">
        <text>2-phenylacetate + ATP + CoA = phenylacetyl-CoA + AMP + diphosphate</text>
        <dbReference type="Rhea" id="RHEA:20956"/>
        <dbReference type="ChEBI" id="CHEBI:18401"/>
        <dbReference type="ChEBI" id="CHEBI:30616"/>
        <dbReference type="ChEBI" id="CHEBI:33019"/>
        <dbReference type="ChEBI" id="CHEBI:57287"/>
        <dbReference type="ChEBI" id="CHEBI:57390"/>
        <dbReference type="ChEBI" id="CHEBI:456215"/>
        <dbReference type="EC" id="6.2.1.30"/>
    </reaction>
    <physiologicalReaction direction="left-to-right" evidence="4">
        <dbReference type="Rhea" id="RHEA:20957"/>
    </physiologicalReaction>
</comment>
<keyword evidence="2 10" id="KW-0436">Ligase</keyword>
<evidence type="ECO:0000256" key="3">
    <source>
        <dbReference type="ARBA" id="ARBA00022741"/>
    </source>
</evidence>
<evidence type="ECO:0000256" key="2">
    <source>
        <dbReference type="ARBA" id="ARBA00022598"/>
    </source>
</evidence>
<evidence type="ECO:0000256" key="10">
    <source>
        <dbReference type="PIRNR" id="PIRNR006444"/>
    </source>
</evidence>
<dbReference type="FunFam" id="3.40.50.12780:FF:000016">
    <property type="entry name" value="Phenylacetate-coenzyme A ligase"/>
    <property type="match status" value="1"/>
</dbReference>
<name>A0A8D5FPX1_9BACT</name>
<dbReference type="CDD" id="cd05913">
    <property type="entry name" value="PaaK"/>
    <property type="match status" value="1"/>
</dbReference>
<sequence length="436" mass="48777">MTVKYWEEEIETLPRVGLESIQLRRLQHLVARVYKTVAPYRTKMDEAGVKPEDIQSLADLQKLPFTVKNDLRDNYPFGLFTVPLDEVVRIHASSGTTGKPTVVGYTRKDIELWAGIMARALCCAGATREDMVQNAYGYGLFTGGLGAHYGIERLGATVIPVSGGNSKRQITLMRDFKSTVLLSTPSYALNLADAMDSMDIDPSSLSLRVGIFGAEPWSENMREEVERKLNLRAVDIYGLSEVMGPGVAQECLHSNMGMHIFEDHFLPEIIDPDTGEILPPGEQGELVFTTLTKEAFPIIRYRTKDISRLIYEQCACGRTLVRMEKVTGRTDDMLIIRGVNVFPSQVEHVLMGVEGVEPHYQIVVEREGNLDTMTVQVEVSEGLFSDEIRVLENLTRKIQAEVKSLLGVTCKVKLVEPKTIQRSEGKAQRVIDNRKI</sequence>
<comment type="subunit">
    <text evidence="1">Monomer.</text>
</comment>
<dbReference type="GO" id="GO:0047475">
    <property type="term" value="F:phenylacetate-CoA ligase activity"/>
    <property type="evidence" value="ECO:0007669"/>
    <property type="project" value="UniProtKB-EC"/>
</dbReference>
<evidence type="ECO:0000259" key="12">
    <source>
        <dbReference type="Pfam" id="PF14535"/>
    </source>
</evidence>
<comment type="similarity">
    <text evidence="6 10">Belongs to the phenylacetyl-CoA ligase family.</text>
</comment>
<keyword evidence="14" id="KW-1185">Reference proteome</keyword>
<feature type="domain" description="AMP-dependent synthetase/ligase" evidence="11">
    <location>
        <begin position="82"/>
        <end position="288"/>
    </location>
</feature>
<evidence type="ECO:0000256" key="9">
    <source>
        <dbReference type="ARBA" id="ARBA00075111"/>
    </source>
</evidence>
<evidence type="ECO:0000313" key="13">
    <source>
        <dbReference type="EMBL" id="BCL61575.1"/>
    </source>
</evidence>
<feature type="domain" description="AMP-dependent ligase C-terminal" evidence="12">
    <location>
        <begin position="338"/>
        <end position="434"/>
    </location>
</feature>
<reference evidence="13" key="1">
    <citation type="submission" date="2020-09" db="EMBL/GenBank/DDBJ databases">
        <title>Desulfogranum mesoprofundum gen. nov., sp. nov., a novel mesophilic, sulfate-reducing chemolithoautotroph isolated from a deep-sea hydrothermal vent chimney in the Suiyo Seamount.</title>
        <authorList>
            <person name="Hashimoto Y."/>
            <person name="Nakagawa S."/>
        </authorList>
    </citation>
    <scope>NUCLEOTIDE SEQUENCE</scope>
    <source>
        <strain evidence="13">KT2</strain>
    </source>
</reference>
<comment type="function">
    <text evidence="10">Catalyzes the activation of phenylacetic acid (PA) to phenylacetyl-CoA (PA-CoA).</text>
</comment>
<dbReference type="InterPro" id="IPR011880">
    <property type="entry name" value="PA_CoA_ligase"/>
</dbReference>
<dbReference type="KEGG" id="dbk:DGMP_22680"/>
<dbReference type="RefSeq" id="WP_228854012.1">
    <property type="nucleotide sequence ID" value="NZ_AP024086.1"/>
</dbReference>
<dbReference type="PANTHER" id="PTHR43439">
    <property type="entry name" value="PHENYLACETATE-COENZYME A LIGASE"/>
    <property type="match status" value="1"/>
</dbReference>
<dbReference type="PANTHER" id="PTHR43439:SF1">
    <property type="entry name" value="PHENYLACETATE-COENZYME A LIGASE"/>
    <property type="match status" value="1"/>
</dbReference>
<organism evidence="13 14">
    <name type="scientific">Desulfomarina profundi</name>
    <dbReference type="NCBI Taxonomy" id="2772557"/>
    <lineage>
        <taxon>Bacteria</taxon>
        <taxon>Pseudomonadati</taxon>
        <taxon>Thermodesulfobacteriota</taxon>
        <taxon>Desulfobulbia</taxon>
        <taxon>Desulfobulbales</taxon>
        <taxon>Desulfobulbaceae</taxon>
        <taxon>Desulfomarina</taxon>
    </lineage>
</organism>
<dbReference type="AlphaFoldDB" id="A0A8D5FPX1"/>
<evidence type="ECO:0000259" key="11">
    <source>
        <dbReference type="Pfam" id="PF00501"/>
    </source>
</evidence>
<dbReference type="FunFam" id="3.30.300.30:FF:000019">
    <property type="entry name" value="Phenylacetate-coenzyme A ligase"/>
    <property type="match status" value="1"/>
</dbReference>
<dbReference type="Pfam" id="PF00501">
    <property type="entry name" value="AMP-binding"/>
    <property type="match status" value="1"/>
</dbReference>
<proteinExistence type="inferred from homology"/>
<dbReference type="InterPro" id="IPR051414">
    <property type="entry name" value="Adenylate-forming_Reductase"/>
</dbReference>
<gene>
    <name evidence="13" type="primary">paaK-2</name>
    <name evidence="13" type="ORF">DGMP_22680</name>
</gene>
<evidence type="ECO:0000256" key="8">
    <source>
        <dbReference type="ARBA" id="ARBA00068695"/>
    </source>
</evidence>
<dbReference type="InterPro" id="IPR028154">
    <property type="entry name" value="AMP-dep_Lig_C"/>
</dbReference>
<accession>A0A8D5FPX1</accession>
<comment type="pathway">
    <text evidence="5 10">Aromatic compound metabolism; phenylacetate degradation.</text>
</comment>
<evidence type="ECO:0000256" key="4">
    <source>
        <dbReference type="ARBA" id="ARBA00050450"/>
    </source>
</evidence>
<evidence type="ECO:0000313" key="14">
    <source>
        <dbReference type="Proteomes" id="UP000826725"/>
    </source>
</evidence>
<evidence type="ECO:0000256" key="7">
    <source>
        <dbReference type="ARBA" id="ARBA00066629"/>
    </source>
</evidence>
<dbReference type="GO" id="GO:0000166">
    <property type="term" value="F:nucleotide binding"/>
    <property type="evidence" value="ECO:0007669"/>
    <property type="project" value="UniProtKB-KW"/>
</dbReference>
<protein>
    <recommendedName>
        <fullName evidence="8 10">Phenylacetate-coenzyme A ligase</fullName>
        <ecNumber evidence="7 10">6.2.1.30</ecNumber>
    </recommendedName>
    <alternativeName>
        <fullName evidence="9 10">Phenylacetyl-CoA ligase</fullName>
    </alternativeName>
</protein>
<dbReference type="EC" id="6.2.1.30" evidence="7 10"/>
<dbReference type="Proteomes" id="UP000826725">
    <property type="component" value="Chromosome"/>
</dbReference>
<dbReference type="GO" id="GO:0010124">
    <property type="term" value="P:phenylacetate catabolic process"/>
    <property type="evidence" value="ECO:0007669"/>
    <property type="project" value="InterPro"/>
</dbReference>
<evidence type="ECO:0000256" key="6">
    <source>
        <dbReference type="ARBA" id="ARBA00061566"/>
    </source>
</evidence>
<dbReference type="PIRSF" id="PIRSF006444">
    <property type="entry name" value="PaaK"/>
    <property type="match status" value="1"/>
</dbReference>
<dbReference type="Pfam" id="PF14535">
    <property type="entry name" value="AMP-binding_C_2"/>
    <property type="match status" value="1"/>
</dbReference>
<evidence type="ECO:0000256" key="5">
    <source>
        <dbReference type="ARBA" id="ARBA00060591"/>
    </source>
</evidence>